<keyword evidence="2" id="KW-0472">Membrane</keyword>
<keyword evidence="4" id="KW-1185">Reference proteome</keyword>
<keyword evidence="2" id="KW-1133">Transmembrane helix</keyword>
<feature type="transmembrane region" description="Helical" evidence="2">
    <location>
        <begin position="31"/>
        <end position="50"/>
    </location>
</feature>
<feature type="compositionally biased region" description="Low complexity" evidence="1">
    <location>
        <begin position="852"/>
        <end position="867"/>
    </location>
</feature>
<feature type="compositionally biased region" description="Basic and acidic residues" evidence="1">
    <location>
        <begin position="874"/>
        <end position="887"/>
    </location>
</feature>
<feature type="compositionally biased region" description="Polar residues" evidence="1">
    <location>
        <begin position="335"/>
        <end position="359"/>
    </location>
</feature>
<feature type="compositionally biased region" description="Polar residues" evidence="1">
    <location>
        <begin position="821"/>
        <end position="831"/>
    </location>
</feature>
<evidence type="ECO:0000313" key="4">
    <source>
        <dbReference type="Proteomes" id="UP001341840"/>
    </source>
</evidence>
<feature type="region of interest" description="Disordered" evidence="1">
    <location>
        <begin position="821"/>
        <end position="929"/>
    </location>
</feature>
<evidence type="ECO:0000256" key="2">
    <source>
        <dbReference type="SAM" id="Phobius"/>
    </source>
</evidence>
<feature type="region of interest" description="Disordered" evidence="1">
    <location>
        <begin position="283"/>
        <end position="376"/>
    </location>
</feature>
<keyword evidence="2" id="KW-0812">Transmembrane</keyword>
<proteinExistence type="predicted"/>
<feature type="compositionally biased region" description="Low complexity" evidence="1">
    <location>
        <begin position="888"/>
        <end position="899"/>
    </location>
</feature>
<evidence type="ECO:0000256" key="1">
    <source>
        <dbReference type="SAM" id="MobiDB-lite"/>
    </source>
</evidence>
<evidence type="ECO:0000313" key="3">
    <source>
        <dbReference type="EMBL" id="MED6169143.1"/>
    </source>
</evidence>
<feature type="compositionally biased region" description="Polar residues" evidence="1">
    <location>
        <begin position="702"/>
        <end position="722"/>
    </location>
</feature>
<sequence>MDSKVKKMPLTLFQKVGYSTRSGYIFAKKHPFLSGATLIFFILYMFLSYIYSFLAYLSPFFACTVIFLQIFWSSEKTQFKYVKKDKEKLLLEPRKIESSSSSSRPKIPLASRTRRELLNKQYPSQNATSRRRNFRAKRLDVYGGLEEKVKDLNAAFYNEFTAKNNKPPKRQTLRSEPSMRDLVEGSCGSEIEVEKIEDEEEEDETQEDSKKVIEWTADDERNLMDVGKSELERNKRLESLIAKRKHRKAFRFHPEKKNALDDNKSPMPKHLIPPLLVSRDNFIEQNTPGSSAPRSPYDIPYDPSEEKMDLTGGSFSQEFVIRPEDMPSSRRESFSDTQFSKQEQEPTQSNHVYSNSSGSKLPDTLPQPKLRQLPDKGSHDWLVDQLMCTAAEAAKRSEIDQTPNPLTMVAETITHELSDGKIQSSNNIIRDLKADDEKVAVTESSYIIDETKPMAAAAAPAAIINQAEQPAVVVSQSNKHVPKYSSNKPPGRLLYFSVPNNNFSTTATAGSENEYENNNFPSPLSKRHEAIFFGDRRNILNNCHTPTYSIASDLQVEVSEVGSLASTVDENGESSVSVSASEESSDDRDSSVLYDGDIDRDVSSGSEELWGASFHGNKQSQSQAGGGNNNVEEKDDDNDNNNGVEDDKSNKERMMMMMASTSTTVGGGSEEPQASTSTCSSSSYSGSSSSSPPKQLMRSSSTGDLPNNNGTQSQVSQEQEWSNTNNLAENNLINGVINNLNNLLANEQYNMEENSSKSNEDQSMLVARQESIDENSIFSIASSPRSVLPEKTMADDVPSSSAFDQQVDNNNASAQQLSTMEDLGQETTSSVEHPLENQPLIEDSTFELQVQSNPPENNSMEESNIIPTEINNEAEAHHNKEVEDKSKNNMNNEENSSDLNRQEEIAESSTQFAGDITTKDIDQMTMQEN</sequence>
<dbReference type="EMBL" id="JASCZI010151091">
    <property type="protein sequence ID" value="MED6169143.1"/>
    <property type="molecule type" value="Genomic_DNA"/>
</dbReference>
<feature type="compositionally biased region" description="Basic and acidic residues" evidence="1">
    <location>
        <begin position="321"/>
        <end position="334"/>
    </location>
</feature>
<organism evidence="3 4">
    <name type="scientific">Stylosanthes scabra</name>
    <dbReference type="NCBI Taxonomy" id="79078"/>
    <lineage>
        <taxon>Eukaryota</taxon>
        <taxon>Viridiplantae</taxon>
        <taxon>Streptophyta</taxon>
        <taxon>Embryophyta</taxon>
        <taxon>Tracheophyta</taxon>
        <taxon>Spermatophyta</taxon>
        <taxon>Magnoliopsida</taxon>
        <taxon>eudicotyledons</taxon>
        <taxon>Gunneridae</taxon>
        <taxon>Pentapetalae</taxon>
        <taxon>rosids</taxon>
        <taxon>fabids</taxon>
        <taxon>Fabales</taxon>
        <taxon>Fabaceae</taxon>
        <taxon>Papilionoideae</taxon>
        <taxon>50 kb inversion clade</taxon>
        <taxon>dalbergioids sensu lato</taxon>
        <taxon>Dalbergieae</taxon>
        <taxon>Pterocarpus clade</taxon>
        <taxon>Stylosanthes</taxon>
    </lineage>
</organism>
<accession>A0ABU6VB37</accession>
<feature type="compositionally biased region" description="Basic and acidic residues" evidence="1">
    <location>
        <begin position="645"/>
        <end position="654"/>
    </location>
</feature>
<gene>
    <name evidence="3" type="ORF">PIB30_018670</name>
</gene>
<name>A0ABU6VB37_9FABA</name>
<feature type="compositionally biased region" description="Polar residues" evidence="1">
    <location>
        <begin position="283"/>
        <end position="293"/>
    </location>
</feature>
<feature type="transmembrane region" description="Helical" evidence="2">
    <location>
        <begin position="56"/>
        <end position="74"/>
    </location>
</feature>
<protein>
    <submittedName>
        <fullName evidence="3">Uncharacterized protein</fullName>
    </submittedName>
</protein>
<comment type="caution">
    <text evidence="3">The sequence shown here is derived from an EMBL/GenBank/DDBJ whole genome shotgun (WGS) entry which is preliminary data.</text>
</comment>
<feature type="compositionally biased region" description="Low complexity" evidence="1">
    <location>
        <begin position="573"/>
        <end position="582"/>
    </location>
</feature>
<feature type="compositionally biased region" description="Low complexity" evidence="1">
    <location>
        <begin position="655"/>
        <end position="664"/>
    </location>
</feature>
<dbReference type="PANTHER" id="PTHR33870">
    <property type="entry name" value="CARDIOMYOPATHY-ASSOCIATED PROTEIN"/>
    <property type="match status" value="1"/>
</dbReference>
<feature type="compositionally biased region" description="Low complexity" evidence="1">
    <location>
        <begin position="675"/>
        <end position="701"/>
    </location>
</feature>
<dbReference type="PANTHER" id="PTHR33870:SF16">
    <property type="entry name" value="PROTEIN, PUTATIVE-RELATED"/>
    <property type="match status" value="1"/>
</dbReference>
<reference evidence="3 4" key="1">
    <citation type="journal article" date="2023" name="Plants (Basel)">
        <title>Bridging the Gap: Combining Genomics and Transcriptomics Approaches to Understand Stylosanthes scabra, an Orphan Legume from the Brazilian Caatinga.</title>
        <authorList>
            <person name="Ferreira-Neto J.R.C."/>
            <person name="da Silva M.D."/>
            <person name="Binneck E."/>
            <person name="de Melo N.F."/>
            <person name="da Silva R.H."/>
            <person name="de Melo A.L.T.M."/>
            <person name="Pandolfi V."/>
            <person name="Bustamante F.O."/>
            <person name="Brasileiro-Vidal A.C."/>
            <person name="Benko-Iseppon A.M."/>
        </authorList>
    </citation>
    <scope>NUCLEOTIDE SEQUENCE [LARGE SCALE GENOMIC DNA]</scope>
    <source>
        <tissue evidence="3">Leaves</tissue>
    </source>
</reference>
<dbReference type="Proteomes" id="UP001341840">
    <property type="component" value="Unassembled WGS sequence"/>
</dbReference>
<feature type="region of interest" description="Disordered" evidence="1">
    <location>
        <begin position="565"/>
        <end position="722"/>
    </location>
</feature>
<feature type="region of interest" description="Disordered" evidence="1">
    <location>
        <begin position="165"/>
        <end position="187"/>
    </location>
</feature>